<reference evidence="2" key="1">
    <citation type="submission" date="2016-10" db="EMBL/GenBank/DDBJ databases">
        <authorList>
            <person name="Varghese N."/>
            <person name="Submissions S."/>
        </authorList>
    </citation>
    <scope>NUCLEOTIDE SEQUENCE [LARGE SCALE GENOMIC DNA]</scope>
    <source>
        <strain evidence="2">P18</strain>
    </source>
</reference>
<dbReference type="OrthoDB" id="2004745at2"/>
<dbReference type="EMBL" id="FOXO01000062">
    <property type="protein sequence ID" value="SFQ48982.1"/>
    <property type="molecule type" value="Genomic_DNA"/>
</dbReference>
<protein>
    <recommendedName>
        <fullName evidence="3">MarR family transcriptional regulator</fullName>
    </recommendedName>
</protein>
<evidence type="ECO:0000313" key="2">
    <source>
        <dbReference type="Proteomes" id="UP000182624"/>
    </source>
</evidence>
<proteinExistence type="predicted"/>
<organism evidence="1 2">
    <name type="scientific">Butyrivibrio proteoclasticus</name>
    <dbReference type="NCBI Taxonomy" id="43305"/>
    <lineage>
        <taxon>Bacteria</taxon>
        <taxon>Bacillati</taxon>
        <taxon>Bacillota</taxon>
        <taxon>Clostridia</taxon>
        <taxon>Lachnospirales</taxon>
        <taxon>Lachnospiraceae</taxon>
        <taxon>Butyrivibrio</taxon>
    </lineage>
</organism>
<name>A0A1I5YXQ5_9FIRM</name>
<accession>A0A1I5YXQ5</accession>
<keyword evidence="2" id="KW-1185">Reference proteome</keyword>
<evidence type="ECO:0008006" key="3">
    <source>
        <dbReference type="Google" id="ProtNLM"/>
    </source>
</evidence>
<dbReference type="AlphaFoldDB" id="A0A1I5YXQ5"/>
<dbReference type="Proteomes" id="UP000182624">
    <property type="component" value="Unassembled WGS sequence"/>
</dbReference>
<gene>
    <name evidence="1" type="ORF">SAMN04487928_1625</name>
</gene>
<evidence type="ECO:0000313" key="1">
    <source>
        <dbReference type="EMBL" id="SFQ48982.1"/>
    </source>
</evidence>
<sequence length="319" mass="36353">MLENALKNAFGINCHLEQIKLKGLPLYMVSGRVFYSAVMGDASFLIVKLSDKEKFGVVAFKKQLSQYMEKTGLNVAFCFDDITRVQRDALIAKEIPFISLPDQIFLPFLGVMLSNNLKRKMIVSTDKMMPATQCLFLYLLYKSGNDFFIKKQAADDLGLTKMSITRASEQLKQMDLIREERVGKEIRMVPNYRGRELFEVAKDYLINPVQKVVHTEITKEEGLFIAGETMLSRHSMLAAPSEDVYAVVKGSDIVSSFEEIDTRWQDDITTSRVELWKYDPGLFANNGEVDPVSLAMSLSDNADERIEGELQSFLEEYKW</sequence>